<gene>
    <name evidence="1" type="ORF">CVLEPA_LOCUS20121</name>
</gene>
<dbReference type="PANTHER" id="PTHR22762">
    <property type="entry name" value="ALPHA-GLUCOSIDASE"/>
    <property type="match status" value="1"/>
</dbReference>
<organism evidence="1 2">
    <name type="scientific">Clavelina lepadiformis</name>
    <name type="common">Light-bulb sea squirt</name>
    <name type="synonym">Ascidia lepadiformis</name>
    <dbReference type="NCBI Taxonomy" id="159417"/>
    <lineage>
        <taxon>Eukaryota</taxon>
        <taxon>Metazoa</taxon>
        <taxon>Chordata</taxon>
        <taxon>Tunicata</taxon>
        <taxon>Ascidiacea</taxon>
        <taxon>Aplousobranchia</taxon>
        <taxon>Clavelinidae</taxon>
        <taxon>Clavelina</taxon>
    </lineage>
</organism>
<evidence type="ECO:0000313" key="2">
    <source>
        <dbReference type="Proteomes" id="UP001642483"/>
    </source>
</evidence>
<evidence type="ECO:0000313" key="1">
    <source>
        <dbReference type="EMBL" id="CAK8688086.1"/>
    </source>
</evidence>
<sequence length="165" mass="17521">MILRYNYYTSVEESVHGGEETFAAPLGKIPIHVRGGNVIPTQNPASNTVASRKNPFGLIIALDDSDKASGELYWDEGDSLEPIVTGQYALFQFYVQNARQVLAVSRQNKLTTTAEGSQSIASGMTMGSLTILGVTSAPGSVRVNGNNVNFAYSNGVSGGNDVMEA</sequence>
<dbReference type="InterPro" id="IPR013780">
    <property type="entry name" value="Glyco_hydro_b"/>
</dbReference>
<dbReference type="Proteomes" id="UP001642483">
    <property type="component" value="Unassembled WGS sequence"/>
</dbReference>
<comment type="caution">
    <text evidence="1">The sequence shown here is derived from an EMBL/GenBank/DDBJ whole genome shotgun (WGS) entry which is preliminary data.</text>
</comment>
<keyword evidence="2" id="KW-1185">Reference proteome</keyword>
<reference evidence="1 2" key="1">
    <citation type="submission" date="2024-02" db="EMBL/GenBank/DDBJ databases">
        <authorList>
            <person name="Daric V."/>
            <person name="Darras S."/>
        </authorList>
    </citation>
    <scope>NUCLEOTIDE SEQUENCE [LARGE SCALE GENOMIC DNA]</scope>
</reference>
<dbReference type="PANTHER" id="PTHR22762:SF133">
    <property type="entry name" value="P-TYPE DOMAIN-CONTAINING PROTEIN"/>
    <property type="match status" value="1"/>
</dbReference>
<dbReference type="EMBL" id="CAWYQH010000108">
    <property type="protein sequence ID" value="CAK8688086.1"/>
    <property type="molecule type" value="Genomic_DNA"/>
</dbReference>
<protein>
    <submittedName>
        <fullName evidence="1">Uncharacterized protein</fullName>
    </submittedName>
</protein>
<accession>A0ABP0G8E9</accession>
<dbReference type="Gene3D" id="2.60.40.1180">
    <property type="entry name" value="Golgi alpha-mannosidase II"/>
    <property type="match status" value="2"/>
</dbReference>
<proteinExistence type="predicted"/>
<name>A0ABP0G8E9_CLALP</name>